<dbReference type="Gene3D" id="3.30.70.141">
    <property type="entry name" value="Nucleoside diphosphate kinase-like domain"/>
    <property type="match status" value="1"/>
</dbReference>
<keyword evidence="3" id="KW-1185">Reference proteome</keyword>
<evidence type="ECO:0000313" key="2">
    <source>
        <dbReference type="Ensembl" id="ENSOTSP00005042543.1"/>
    </source>
</evidence>
<organism evidence="2 3">
    <name type="scientific">Oncorhynchus tshawytscha</name>
    <name type="common">Chinook salmon</name>
    <name type="synonym">Salmo tshawytscha</name>
    <dbReference type="NCBI Taxonomy" id="74940"/>
    <lineage>
        <taxon>Eukaryota</taxon>
        <taxon>Metazoa</taxon>
        <taxon>Chordata</taxon>
        <taxon>Craniata</taxon>
        <taxon>Vertebrata</taxon>
        <taxon>Euteleostomi</taxon>
        <taxon>Actinopterygii</taxon>
        <taxon>Neopterygii</taxon>
        <taxon>Teleostei</taxon>
        <taxon>Protacanthopterygii</taxon>
        <taxon>Salmoniformes</taxon>
        <taxon>Salmonidae</taxon>
        <taxon>Salmoninae</taxon>
        <taxon>Oncorhynchus</taxon>
    </lineage>
</organism>
<reference evidence="2" key="1">
    <citation type="submission" date="2025-08" db="UniProtKB">
        <authorList>
            <consortium name="Ensembl"/>
        </authorList>
    </citation>
    <scope>IDENTIFICATION</scope>
</reference>
<proteinExistence type="predicted"/>
<evidence type="ECO:0000256" key="1">
    <source>
        <dbReference type="SAM" id="MobiDB-lite"/>
    </source>
</evidence>
<sequence length="117" mass="12841">NPVCLWVSYRKQAADFYTEHQTNFFMLGFSDTWKQFMTSGPGVAMELMGEEAVSRPDQASEPLDDTRNAGHRSDSLASAARVSHSSRENRRGPSRTVETGAAARSGGLGTARSHHVR</sequence>
<dbReference type="InterPro" id="IPR036850">
    <property type="entry name" value="NDK-like_dom_sf"/>
</dbReference>
<dbReference type="AlphaFoldDB" id="A0A8C8G1D6"/>
<dbReference type="Ensembl" id="ENSOTST00005046292.2">
    <property type="protein sequence ID" value="ENSOTSP00005042543.1"/>
    <property type="gene ID" value="ENSOTSG00005020483.2"/>
</dbReference>
<dbReference type="Proteomes" id="UP000694402">
    <property type="component" value="Unassembled WGS sequence"/>
</dbReference>
<accession>A0A8C8G1D6</accession>
<name>A0A8C8G1D6_ONCTS</name>
<protein>
    <submittedName>
        <fullName evidence="2">Uncharacterized protein</fullName>
    </submittedName>
</protein>
<dbReference type="SUPFAM" id="SSF54919">
    <property type="entry name" value="Nucleoside diphosphate kinase, NDK"/>
    <property type="match status" value="1"/>
</dbReference>
<feature type="compositionally biased region" description="Basic and acidic residues" evidence="1">
    <location>
        <begin position="64"/>
        <end position="74"/>
    </location>
</feature>
<dbReference type="GeneTree" id="ENSGT00960000192080"/>
<reference evidence="2" key="2">
    <citation type="submission" date="2025-09" db="UniProtKB">
        <authorList>
            <consortium name="Ensembl"/>
        </authorList>
    </citation>
    <scope>IDENTIFICATION</scope>
</reference>
<evidence type="ECO:0000313" key="3">
    <source>
        <dbReference type="Proteomes" id="UP000694402"/>
    </source>
</evidence>
<feature type="region of interest" description="Disordered" evidence="1">
    <location>
        <begin position="50"/>
        <end position="117"/>
    </location>
</feature>